<evidence type="ECO:0000256" key="6">
    <source>
        <dbReference type="ARBA" id="ARBA00023098"/>
    </source>
</evidence>
<evidence type="ECO:0000256" key="1">
    <source>
        <dbReference type="ARBA" id="ARBA00004728"/>
    </source>
</evidence>
<accession>A0A2C9LQQ5</accession>
<gene>
    <name evidence="9" type="primary">106076431</name>
</gene>
<dbReference type="Proteomes" id="UP000076420">
    <property type="component" value="Unassembled WGS sequence"/>
</dbReference>
<keyword evidence="4" id="KW-0444">Lipid biosynthesis</keyword>
<keyword evidence="5" id="KW-0808">Transferase</keyword>
<evidence type="ECO:0000256" key="7">
    <source>
        <dbReference type="ARBA" id="ARBA00023315"/>
    </source>
</evidence>
<dbReference type="PANTHER" id="PTHR10434">
    <property type="entry name" value="1-ACYL-SN-GLYCEROL-3-PHOSPHATE ACYLTRANSFERASE"/>
    <property type="match status" value="1"/>
</dbReference>
<evidence type="ECO:0000256" key="5">
    <source>
        <dbReference type="ARBA" id="ARBA00022679"/>
    </source>
</evidence>
<keyword evidence="7" id="KW-0012">Acyltransferase</keyword>
<dbReference type="SMART" id="SM00563">
    <property type="entry name" value="PlsC"/>
    <property type="match status" value="1"/>
</dbReference>
<organism evidence="9 10">
    <name type="scientific">Biomphalaria glabrata</name>
    <name type="common">Bloodfluke planorb</name>
    <name type="synonym">Freshwater snail</name>
    <dbReference type="NCBI Taxonomy" id="6526"/>
    <lineage>
        <taxon>Eukaryota</taxon>
        <taxon>Metazoa</taxon>
        <taxon>Spiralia</taxon>
        <taxon>Lophotrochozoa</taxon>
        <taxon>Mollusca</taxon>
        <taxon>Gastropoda</taxon>
        <taxon>Heterobranchia</taxon>
        <taxon>Euthyneura</taxon>
        <taxon>Panpulmonata</taxon>
        <taxon>Hygrophila</taxon>
        <taxon>Lymnaeoidea</taxon>
        <taxon>Planorbidae</taxon>
        <taxon>Biomphalaria</taxon>
    </lineage>
</organism>
<dbReference type="InterPro" id="IPR002123">
    <property type="entry name" value="Plipid/glycerol_acylTrfase"/>
</dbReference>
<dbReference type="VEuPathDB" id="VectorBase:BGLB033907"/>
<evidence type="ECO:0000256" key="4">
    <source>
        <dbReference type="ARBA" id="ARBA00022516"/>
    </source>
</evidence>
<evidence type="ECO:0000313" key="10">
    <source>
        <dbReference type="Proteomes" id="UP000076420"/>
    </source>
</evidence>
<dbReference type="Pfam" id="PF01553">
    <property type="entry name" value="Acyltransferase"/>
    <property type="match status" value="1"/>
</dbReference>
<dbReference type="CDD" id="cd07989">
    <property type="entry name" value="LPLAT_AGPAT-like"/>
    <property type="match status" value="1"/>
</dbReference>
<dbReference type="GO" id="GO:0003841">
    <property type="term" value="F:1-acylglycerol-3-phosphate O-acyltransferase activity"/>
    <property type="evidence" value="ECO:0007669"/>
    <property type="project" value="UniProtKB-EC"/>
</dbReference>
<sequence length="171" mass="19126">MALENRDKASDAPNLRPTFLAKKELEKNKKSKGYASILSTFYLDRENIREAAETIDKMISFVKEKKTVAVIFPEGTRSKDGSLSEFKGGAFRAAKKDYLQVVPVTINNALSITDLSRKDKLVVEVIFHQPIKPSSLLAMDTQSIAKIVQQKVQSKLVKPEGKRSDKEDKLA</sequence>
<proteinExistence type="predicted"/>
<dbReference type="AlphaFoldDB" id="A0A2C9LQQ5"/>
<comment type="pathway">
    <text evidence="2">Lipid metabolism.</text>
</comment>
<feature type="domain" description="Phospholipid/glycerol acyltransferase" evidence="8">
    <location>
        <begin position="1"/>
        <end position="109"/>
    </location>
</feature>
<protein>
    <recommendedName>
        <fullName evidence="3">1-acylglycerol-3-phosphate O-acyltransferase</fullName>
        <ecNumber evidence="3">2.3.1.51</ecNumber>
    </recommendedName>
</protein>
<dbReference type="STRING" id="6526.A0A2C9LQQ5"/>
<dbReference type="GO" id="GO:0006654">
    <property type="term" value="P:phosphatidic acid biosynthetic process"/>
    <property type="evidence" value="ECO:0007669"/>
    <property type="project" value="TreeGrafter"/>
</dbReference>
<dbReference type="SUPFAM" id="SSF69593">
    <property type="entry name" value="Glycerol-3-phosphate (1)-acyltransferase"/>
    <property type="match status" value="1"/>
</dbReference>
<keyword evidence="6" id="KW-0443">Lipid metabolism</keyword>
<dbReference type="EC" id="2.3.1.51" evidence="3"/>
<evidence type="ECO:0000256" key="3">
    <source>
        <dbReference type="ARBA" id="ARBA00013211"/>
    </source>
</evidence>
<comment type="pathway">
    <text evidence="1">Phospholipid metabolism; CDP-diacylglycerol biosynthesis; CDP-diacylglycerol from sn-glycerol 3-phosphate: step 2/3.</text>
</comment>
<evidence type="ECO:0000259" key="8">
    <source>
        <dbReference type="SMART" id="SM00563"/>
    </source>
</evidence>
<evidence type="ECO:0000313" key="9">
    <source>
        <dbReference type="EnsemblMetazoa" id="BGLB033907-PA"/>
    </source>
</evidence>
<dbReference type="KEGG" id="bgt:106076431"/>
<dbReference type="PANTHER" id="PTHR10434:SF64">
    <property type="entry name" value="1-ACYL-SN-GLYCEROL-3-PHOSPHATE ACYLTRANSFERASE-RELATED"/>
    <property type="match status" value="1"/>
</dbReference>
<evidence type="ECO:0000256" key="2">
    <source>
        <dbReference type="ARBA" id="ARBA00005189"/>
    </source>
</evidence>
<reference evidence="9" key="1">
    <citation type="submission" date="2020-05" db="UniProtKB">
        <authorList>
            <consortium name="EnsemblMetazoa"/>
        </authorList>
    </citation>
    <scope>IDENTIFICATION</scope>
    <source>
        <strain evidence="9">BB02</strain>
    </source>
</reference>
<dbReference type="EnsemblMetazoa" id="BGLB033907-RA">
    <property type="protein sequence ID" value="BGLB033907-PA"/>
    <property type="gene ID" value="BGLB033907"/>
</dbReference>
<name>A0A2C9LQQ5_BIOGL</name>